<sequence>MVSLVSSESDGLGGFGVLPCVFEGRRRMELGKREREKRQRRDKCVCVTLPLSTPHKTH</sequence>
<reference evidence="2" key="2">
    <citation type="submission" date="2019-10" db="EMBL/GenBank/DDBJ databases">
        <title>A de novo genome assembly of a pear dwarfing rootstock.</title>
        <authorList>
            <person name="Wang F."/>
            <person name="Wang J."/>
            <person name="Li S."/>
            <person name="Zhang Y."/>
            <person name="Fang M."/>
            <person name="Ma L."/>
            <person name="Zhao Y."/>
            <person name="Jiang S."/>
        </authorList>
    </citation>
    <scope>NUCLEOTIDE SEQUENCE [LARGE SCALE GENOMIC DNA]</scope>
</reference>
<accession>A0A5N5FH02</accession>
<reference evidence="1 2" key="1">
    <citation type="submission" date="2019-09" db="EMBL/GenBank/DDBJ databases">
        <authorList>
            <person name="Ou C."/>
        </authorList>
    </citation>
    <scope>NUCLEOTIDE SEQUENCE [LARGE SCALE GENOMIC DNA]</scope>
    <source>
        <strain evidence="1">S2</strain>
        <tissue evidence="1">Leaf</tissue>
    </source>
</reference>
<proteinExistence type="predicted"/>
<evidence type="ECO:0000313" key="2">
    <source>
        <dbReference type="Proteomes" id="UP000327157"/>
    </source>
</evidence>
<dbReference type="Proteomes" id="UP000327157">
    <property type="component" value="Chromosome 1"/>
</dbReference>
<organism evidence="1 2">
    <name type="scientific">Pyrus ussuriensis x Pyrus communis</name>
    <dbReference type="NCBI Taxonomy" id="2448454"/>
    <lineage>
        <taxon>Eukaryota</taxon>
        <taxon>Viridiplantae</taxon>
        <taxon>Streptophyta</taxon>
        <taxon>Embryophyta</taxon>
        <taxon>Tracheophyta</taxon>
        <taxon>Spermatophyta</taxon>
        <taxon>Magnoliopsida</taxon>
        <taxon>eudicotyledons</taxon>
        <taxon>Gunneridae</taxon>
        <taxon>Pentapetalae</taxon>
        <taxon>rosids</taxon>
        <taxon>fabids</taxon>
        <taxon>Rosales</taxon>
        <taxon>Rosaceae</taxon>
        <taxon>Amygdaloideae</taxon>
        <taxon>Maleae</taxon>
        <taxon>Pyrus</taxon>
    </lineage>
</organism>
<keyword evidence="2" id="KW-1185">Reference proteome</keyword>
<reference evidence="1 2" key="3">
    <citation type="submission" date="2019-11" db="EMBL/GenBank/DDBJ databases">
        <title>A de novo genome assembly of a pear dwarfing rootstock.</title>
        <authorList>
            <person name="Wang F."/>
            <person name="Wang J."/>
            <person name="Li S."/>
            <person name="Zhang Y."/>
            <person name="Fang M."/>
            <person name="Ma L."/>
            <person name="Zhao Y."/>
            <person name="Jiang S."/>
        </authorList>
    </citation>
    <scope>NUCLEOTIDE SEQUENCE [LARGE SCALE GENOMIC DNA]</scope>
    <source>
        <strain evidence="1">S2</strain>
        <tissue evidence="1">Leaf</tissue>
    </source>
</reference>
<dbReference type="AlphaFoldDB" id="A0A5N5FH02"/>
<protein>
    <submittedName>
        <fullName evidence="1">Uncharacterized protein</fullName>
    </submittedName>
</protein>
<gene>
    <name evidence="1" type="ORF">D8674_000584</name>
</gene>
<evidence type="ECO:0000313" key="1">
    <source>
        <dbReference type="EMBL" id="KAB2597664.1"/>
    </source>
</evidence>
<name>A0A5N5FH02_9ROSA</name>
<comment type="caution">
    <text evidence="1">The sequence shown here is derived from an EMBL/GenBank/DDBJ whole genome shotgun (WGS) entry which is preliminary data.</text>
</comment>
<dbReference type="EMBL" id="SMOL01000768">
    <property type="protein sequence ID" value="KAB2597664.1"/>
    <property type="molecule type" value="Genomic_DNA"/>
</dbReference>